<evidence type="ECO:0000313" key="12">
    <source>
        <dbReference type="EMBL" id="TNJ28461.1"/>
    </source>
</evidence>
<dbReference type="Gene3D" id="3.90.228.20">
    <property type="match status" value="1"/>
</dbReference>
<dbReference type="Pfam" id="PF00821">
    <property type="entry name" value="PEPCK_GTP"/>
    <property type="match status" value="1"/>
</dbReference>
<dbReference type="InterPro" id="IPR008210">
    <property type="entry name" value="PEP_carboxykinase_N"/>
</dbReference>
<dbReference type="GO" id="GO:0006094">
    <property type="term" value="P:gluconeogenesis"/>
    <property type="evidence" value="ECO:0007669"/>
    <property type="project" value="InterPro"/>
</dbReference>
<comment type="cofactor">
    <cofactor evidence="1">
        <name>Mn(2+)</name>
        <dbReference type="ChEBI" id="CHEBI:29035"/>
    </cofactor>
</comment>
<dbReference type="AlphaFoldDB" id="A0A4Z1T7I3"/>
<keyword evidence="5" id="KW-0547">Nucleotide-binding</keyword>
<keyword evidence="6" id="KW-0210">Decarboxylase</keyword>
<evidence type="ECO:0000256" key="1">
    <source>
        <dbReference type="ARBA" id="ARBA00001936"/>
    </source>
</evidence>
<dbReference type="EMBL" id="VDLU01000002">
    <property type="protein sequence ID" value="TNJ28461.1"/>
    <property type="molecule type" value="Genomic_DNA"/>
</dbReference>
<dbReference type="OrthoDB" id="5841594at2759"/>
<keyword evidence="12" id="KW-0418">Kinase</keyword>
<dbReference type="InterPro" id="IPR035078">
    <property type="entry name" value="PEP_carboxykinase_GTP_N"/>
</dbReference>
<feature type="domain" description="Phosphoenolpyruvate carboxykinase C-terminal P-loop" evidence="10">
    <location>
        <begin position="237"/>
        <end position="551"/>
    </location>
</feature>
<dbReference type="InterPro" id="IPR013035">
    <property type="entry name" value="PEP_carboxykinase_C"/>
</dbReference>
<keyword evidence="12" id="KW-0808">Transferase</keyword>
<proteinExistence type="inferred from homology"/>
<evidence type="ECO:0000256" key="6">
    <source>
        <dbReference type="ARBA" id="ARBA00022793"/>
    </source>
</evidence>
<evidence type="ECO:0000259" key="11">
    <source>
        <dbReference type="Pfam" id="PF17297"/>
    </source>
</evidence>
<dbReference type="SUPFAM" id="SSF53795">
    <property type="entry name" value="PEP carboxykinase-like"/>
    <property type="match status" value="1"/>
</dbReference>
<evidence type="ECO:0000313" key="13">
    <source>
        <dbReference type="Proteomes" id="UP000315496"/>
    </source>
</evidence>
<gene>
    <name evidence="12" type="ORF">GMRT_12593</name>
</gene>
<dbReference type="GO" id="GO:0033993">
    <property type="term" value="P:response to lipid"/>
    <property type="evidence" value="ECO:0007669"/>
    <property type="project" value="TreeGrafter"/>
</dbReference>
<accession>A0A4Z1T7I3</accession>
<dbReference type="PANTHER" id="PTHR11561">
    <property type="entry name" value="PHOSPHOENOLPYRUVATE CARBOXYKINASE"/>
    <property type="match status" value="1"/>
</dbReference>
<keyword evidence="7" id="KW-0342">GTP-binding</keyword>
<dbReference type="InterPro" id="IPR008209">
    <property type="entry name" value="PEP_carboxykinase_GTP"/>
</dbReference>
<feature type="domain" description="Phosphoenolpyruvate carboxykinase GTP-utilising N-terminal" evidence="11">
    <location>
        <begin position="78"/>
        <end position="146"/>
    </location>
</feature>
<dbReference type="SUPFAM" id="SSF68923">
    <property type="entry name" value="PEP carboxykinase N-terminal domain"/>
    <property type="match status" value="1"/>
</dbReference>
<organism evidence="12 13">
    <name type="scientific">Giardia muris</name>
    <dbReference type="NCBI Taxonomy" id="5742"/>
    <lineage>
        <taxon>Eukaryota</taxon>
        <taxon>Metamonada</taxon>
        <taxon>Diplomonadida</taxon>
        <taxon>Hexamitidae</taxon>
        <taxon>Giardiinae</taxon>
        <taxon>Giardia</taxon>
    </lineage>
</organism>
<dbReference type="GO" id="GO:0016301">
    <property type="term" value="F:kinase activity"/>
    <property type="evidence" value="ECO:0007669"/>
    <property type="project" value="UniProtKB-KW"/>
</dbReference>
<dbReference type="Gene3D" id="3.40.449.10">
    <property type="entry name" value="Phosphoenolpyruvate Carboxykinase, domain 1"/>
    <property type="match status" value="1"/>
</dbReference>
<evidence type="ECO:0000256" key="8">
    <source>
        <dbReference type="ARBA" id="ARBA00023211"/>
    </source>
</evidence>
<dbReference type="GO" id="GO:0046327">
    <property type="term" value="P:glycerol biosynthetic process from pyruvate"/>
    <property type="evidence" value="ECO:0007669"/>
    <property type="project" value="TreeGrafter"/>
</dbReference>
<dbReference type="GO" id="GO:0030145">
    <property type="term" value="F:manganese ion binding"/>
    <property type="evidence" value="ECO:0007669"/>
    <property type="project" value="TreeGrafter"/>
</dbReference>
<evidence type="ECO:0000256" key="9">
    <source>
        <dbReference type="ARBA" id="ARBA00023239"/>
    </source>
</evidence>
<keyword evidence="4" id="KW-0479">Metal-binding</keyword>
<dbReference type="Proteomes" id="UP000315496">
    <property type="component" value="Chromosome 2"/>
</dbReference>
<dbReference type="Pfam" id="PF17297">
    <property type="entry name" value="PEPCK_N"/>
    <property type="match status" value="1"/>
</dbReference>
<keyword evidence="9" id="KW-0456">Lyase</keyword>
<dbReference type="GO" id="GO:0004613">
    <property type="term" value="F:phosphoenolpyruvate carboxykinase (GTP) activity"/>
    <property type="evidence" value="ECO:0007669"/>
    <property type="project" value="UniProtKB-EC"/>
</dbReference>
<dbReference type="InterPro" id="IPR035077">
    <property type="entry name" value="PEP_carboxykinase_GTP_C"/>
</dbReference>
<reference evidence="12 13" key="1">
    <citation type="submission" date="2019-05" db="EMBL/GenBank/DDBJ databases">
        <title>The compact genome of Giardia muris reveals important steps in the evolution of intestinal protozoan parasites.</title>
        <authorList>
            <person name="Xu F."/>
            <person name="Jimenez-Gonzalez A."/>
            <person name="Einarsson E."/>
            <person name="Astvaldsson A."/>
            <person name="Peirasmaki D."/>
            <person name="Eckmann L."/>
            <person name="Andersson J.O."/>
            <person name="Svard S.G."/>
            <person name="Jerlstrom-Hultqvist J."/>
        </authorList>
    </citation>
    <scope>NUCLEOTIDE SEQUENCE [LARGE SCALE GENOMIC DNA]</scope>
    <source>
        <strain evidence="12 13">Roberts-Thomson</strain>
    </source>
</reference>
<comment type="similarity">
    <text evidence="2">Belongs to the phosphoenolpyruvate carboxykinase [GTP] family.</text>
</comment>
<dbReference type="GO" id="GO:0042594">
    <property type="term" value="P:response to starvation"/>
    <property type="evidence" value="ECO:0007669"/>
    <property type="project" value="TreeGrafter"/>
</dbReference>
<name>A0A4Z1T7I3_GIAMU</name>
<evidence type="ECO:0000256" key="3">
    <source>
        <dbReference type="ARBA" id="ARBA00012306"/>
    </source>
</evidence>
<dbReference type="GO" id="GO:0006107">
    <property type="term" value="P:oxaloacetate metabolic process"/>
    <property type="evidence" value="ECO:0007669"/>
    <property type="project" value="TreeGrafter"/>
</dbReference>
<dbReference type="GO" id="GO:0019543">
    <property type="term" value="P:propionate catabolic process"/>
    <property type="evidence" value="ECO:0007669"/>
    <property type="project" value="TreeGrafter"/>
</dbReference>
<dbReference type="PANTHER" id="PTHR11561:SF0">
    <property type="entry name" value="PHOSPHOENOLPYRUVATE CARBOXYKINASE [GTP]-RELATED"/>
    <property type="match status" value="1"/>
</dbReference>
<keyword evidence="8" id="KW-0464">Manganese</keyword>
<protein>
    <recommendedName>
        <fullName evidence="3">phosphoenolpyruvate carboxykinase (GTP)</fullName>
        <ecNumber evidence="3">4.1.1.32</ecNumber>
    </recommendedName>
</protein>
<evidence type="ECO:0000256" key="2">
    <source>
        <dbReference type="ARBA" id="ARBA00005796"/>
    </source>
</evidence>
<evidence type="ECO:0000256" key="7">
    <source>
        <dbReference type="ARBA" id="ARBA00023134"/>
    </source>
</evidence>
<dbReference type="GO" id="GO:0005525">
    <property type="term" value="F:GTP binding"/>
    <property type="evidence" value="ECO:0007669"/>
    <property type="project" value="UniProtKB-KW"/>
</dbReference>
<comment type="caution">
    <text evidence="12">The sequence shown here is derived from an EMBL/GenBank/DDBJ whole genome shotgun (WGS) entry which is preliminary data.</text>
</comment>
<keyword evidence="13" id="KW-1185">Reference proteome</keyword>
<evidence type="ECO:0000259" key="10">
    <source>
        <dbReference type="Pfam" id="PF00821"/>
    </source>
</evidence>
<evidence type="ECO:0000256" key="4">
    <source>
        <dbReference type="ARBA" id="ARBA00022723"/>
    </source>
</evidence>
<sequence>MQDVIDERSKAILDQISCPVVVGAIRSAVKLLEPSSMYIQTCSDQELSYARDNALIQGEETKLGITGFSCRFEGPVVPVFEVREASKDIDSKFRGRLSGRQLIVSFYLLGPYGNPYSMFAVQFTDSWSVLHAQNLLYRNGFRLLVDGTDQTSSASKLSTFYCLSSMDPIIAVDSERRVAYCGRYTDPRVHKALFLSLHAAYVAMKNEVGAQLESLTISRLQSHHDRGSHVTIGALVQQDCYRGYFAFSPGSTFYGYDIACIYPGVDAKGVQRCLAIADASGAQGVMDGINRVGIPTLFSLLSSQRECLLFNVLIGSDGKPYWPGMYAQKSMDDMVSEKDLLPPTGTNAGGPWVKPSKDITPGGALFTLGADSIPTAVQAQEEQKGIALDALVCFMSDFKVLMPPIYQAHNWAHGVYITALSEAIVEGSEVISLPTTVLTPTRTRFGTRLKLGERLGDAAPKVFAMSLSYNTNKGLAPVDINVWNAWVCGRVSGLYKARCTPIGWIPYYENIAELFQTVLGKKYLEEEYIAQFTLHTDHYLNSMEAVMKAYGGGEAHTDWVIAECRVMRALRKLQAERGVAIPPSSFPSDPTSEPWYDPYFGAAL</sequence>
<dbReference type="GO" id="GO:0071333">
    <property type="term" value="P:cellular response to glucose stimulus"/>
    <property type="evidence" value="ECO:0007669"/>
    <property type="project" value="TreeGrafter"/>
</dbReference>
<dbReference type="EC" id="4.1.1.32" evidence="3"/>
<keyword evidence="12" id="KW-0670">Pyruvate</keyword>
<evidence type="ECO:0000256" key="5">
    <source>
        <dbReference type="ARBA" id="ARBA00022741"/>
    </source>
</evidence>
<dbReference type="VEuPathDB" id="GiardiaDB:GMRT_12593"/>
<dbReference type="GO" id="GO:0005829">
    <property type="term" value="C:cytosol"/>
    <property type="evidence" value="ECO:0007669"/>
    <property type="project" value="TreeGrafter"/>
</dbReference>